<evidence type="ECO:0000313" key="3">
    <source>
        <dbReference type="Proteomes" id="UP000077173"/>
    </source>
</evidence>
<dbReference type="EMBL" id="LSEF01000028">
    <property type="protein sequence ID" value="OAF19110.1"/>
    <property type="molecule type" value="Genomic_DNA"/>
</dbReference>
<evidence type="ECO:0000313" key="2">
    <source>
        <dbReference type="EMBL" id="OAF19110.1"/>
    </source>
</evidence>
<sequence length="61" mass="6618">MSAPGDDTTGRLRRRRMEIFAFLFLTAVVMPVLAVGTVGSYGLAVWIYQMFAGPPGPPPPH</sequence>
<dbReference type="InterPro" id="IPR010649">
    <property type="entry name" value="NapE_TorE"/>
</dbReference>
<keyword evidence="3" id="KW-1185">Reference proteome</keyword>
<gene>
    <name evidence="2" type="ORF">AXW67_38150</name>
</gene>
<keyword evidence="1" id="KW-0472">Membrane</keyword>
<dbReference type="AlphaFoldDB" id="A0A176ZEK8"/>
<reference evidence="2 3" key="1">
    <citation type="submission" date="2016-02" db="EMBL/GenBank/DDBJ databases">
        <title>Draft genome sequence of the strain BR 10247T Bradyrhizobium neotropicale isolated from nodules of Centrolobium paraense.</title>
        <authorList>
            <person name="Simoes-Araujo J.L."/>
            <person name="Barauna A.C."/>
            <person name="Silva K."/>
            <person name="Zilli J.E."/>
        </authorList>
    </citation>
    <scope>NUCLEOTIDE SEQUENCE [LARGE SCALE GENOMIC DNA]</scope>
    <source>
        <strain evidence="2 3">BR 10247</strain>
    </source>
</reference>
<dbReference type="Pfam" id="PF06796">
    <property type="entry name" value="NapE"/>
    <property type="match status" value="1"/>
</dbReference>
<protein>
    <submittedName>
        <fullName evidence="2">Nitrate reductase</fullName>
    </submittedName>
</protein>
<keyword evidence="1" id="KW-0812">Transmembrane</keyword>
<feature type="transmembrane region" description="Helical" evidence="1">
    <location>
        <begin position="20"/>
        <end position="48"/>
    </location>
</feature>
<dbReference type="RefSeq" id="WP_027553314.1">
    <property type="nucleotide sequence ID" value="NZ_LSEF01000028.1"/>
</dbReference>
<proteinExistence type="predicted"/>
<evidence type="ECO:0000256" key="1">
    <source>
        <dbReference type="SAM" id="Phobius"/>
    </source>
</evidence>
<dbReference type="InterPro" id="IPR004448">
    <property type="entry name" value="Nitrate_reductase_NapE"/>
</dbReference>
<comment type="caution">
    <text evidence="2">The sequence shown here is derived from an EMBL/GenBank/DDBJ whole genome shotgun (WGS) entry which is preliminary data.</text>
</comment>
<keyword evidence="1" id="KW-1133">Transmembrane helix</keyword>
<name>A0A176ZEK8_9BRAD</name>
<dbReference type="Proteomes" id="UP000077173">
    <property type="component" value="Unassembled WGS sequence"/>
</dbReference>
<dbReference type="NCBIfam" id="TIGR02973">
    <property type="entry name" value="nitrate_rd_NapE"/>
    <property type="match status" value="1"/>
</dbReference>
<organism evidence="2 3">
    <name type="scientific">Bradyrhizobium neotropicale</name>
    <dbReference type="NCBI Taxonomy" id="1497615"/>
    <lineage>
        <taxon>Bacteria</taxon>
        <taxon>Pseudomonadati</taxon>
        <taxon>Pseudomonadota</taxon>
        <taxon>Alphaproteobacteria</taxon>
        <taxon>Hyphomicrobiales</taxon>
        <taxon>Nitrobacteraceae</taxon>
        <taxon>Bradyrhizobium</taxon>
    </lineage>
</organism>
<accession>A0A176ZEK8</accession>